<dbReference type="RefSeq" id="WP_353892331.1">
    <property type="nucleotide sequence ID" value="NZ_CP159485.1"/>
</dbReference>
<evidence type="ECO:0000256" key="1">
    <source>
        <dbReference type="SAM" id="Phobius"/>
    </source>
</evidence>
<keyword evidence="1" id="KW-0812">Transmembrane</keyword>
<feature type="transmembrane region" description="Helical" evidence="1">
    <location>
        <begin position="91"/>
        <end position="112"/>
    </location>
</feature>
<dbReference type="PANTHER" id="PTHR38450">
    <property type="entry name" value="STAGE V SPORULATION PROTEIN AC-RELATED"/>
    <property type="match status" value="1"/>
</dbReference>
<dbReference type="EMBL" id="CP159485">
    <property type="protein sequence ID" value="XCI27754.1"/>
    <property type="molecule type" value="Genomic_DNA"/>
</dbReference>
<feature type="transmembrane region" description="Helical" evidence="1">
    <location>
        <begin position="64"/>
        <end position="84"/>
    </location>
</feature>
<reference evidence="2" key="1">
    <citation type="journal article" date="2018" name="Antonie Van Leeuwenhoek">
        <title>Proteinivorax hydrogeniformans sp. nov., an anaerobic, haloalkaliphilic bacterium fermenting proteinaceous compounds with high hydrogen production.</title>
        <authorList>
            <person name="Boltyanskaya Y."/>
            <person name="Detkova E."/>
            <person name="Pimenov N."/>
            <person name="Kevbrin V."/>
        </authorList>
    </citation>
    <scope>NUCLEOTIDE SEQUENCE</scope>
    <source>
        <strain evidence="2">Z-710</strain>
    </source>
</reference>
<proteinExistence type="predicted"/>
<feature type="transmembrane region" description="Helical" evidence="1">
    <location>
        <begin position="35"/>
        <end position="58"/>
    </location>
</feature>
<evidence type="ECO:0000313" key="2">
    <source>
        <dbReference type="EMBL" id="XCI27754.1"/>
    </source>
</evidence>
<accession>A0AAU8HQ83</accession>
<dbReference type="Pfam" id="PF03862">
    <property type="entry name" value="SpoVAC_SpoVAEB"/>
    <property type="match status" value="1"/>
</dbReference>
<protein>
    <submittedName>
        <fullName evidence="2">Stage V sporulation protein AC</fullName>
    </submittedName>
</protein>
<dbReference type="NCBIfam" id="TIGR02838">
    <property type="entry name" value="spore_V_AC"/>
    <property type="match status" value="1"/>
</dbReference>
<keyword evidence="1" id="KW-1133">Transmembrane helix</keyword>
<dbReference type="InterPro" id="IPR014203">
    <property type="entry name" value="Spore_V_AC"/>
</dbReference>
<keyword evidence="1" id="KW-0472">Membrane</keyword>
<name>A0AAU8HQ83_9FIRM</name>
<reference evidence="2" key="2">
    <citation type="submission" date="2024-06" db="EMBL/GenBank/DDBJ databases">
        <authorList>
            <person name="Petrova K.O."/>
            <person name="Toshchakov S.V."/>
            <person name="Boltjanskaja Y.V."/>
            <person name="Kevbrin V.V."/>
        </authorList>
    </citation>
    <scope>NUCLEOTIDE SEQUENCE</scope>
    <source>
        <strain evidence="2">Z-710</strain>
    </source>
</reference>
<gene>
    <name evidence="2" type="primary">spoVAC</name>
    <name evidence="2" type="ORF">PRVXH_001673</name>
</gene>
<dbReference type="PANTHER" id="PTHR38450:SF1">
    <property type="entry name" value="STAGE V SPORULATION PROTEIN AC"/>
    <property type="match status" value="1"/>
</dbReference>
<dbReference type="InterPro" id="IPR005562">
    <property type="entry name" value="SpoVA"/>
</dbReference>
<organism evidence="2">
    <name type="scientific">Proteinivorax hydrogeniformans</name>
    <dbReference type="NCBI Taxonomy" id="1826727"/>
    <lineage>
        <taxon>Bacteria</taxon>
        <taxon>Bacillati</taxon>
        <taxon>Bacillota</taxon>
        <taxon>Clostridia</taxon>
        <taxon>Eubacteriales</taxon>
        <taxon>Proteinivoracaceae</taxon>
        <taxon>Proteinivorax</taxon>
    </lineage>
</organism>
<sequence length="152" mass="16056">MSNKKQSNQQQKQTYSQYVKTHHPKTPLFKNCLNAFWVGGLICAIGQAIQNFFINVFGFSQTDAANPTVATIIFLGGLLTALGVFDRIAKFAGAGTAVPVTGFANSMVSAALEFKKEGFVLGVGGKMFSLAGSVIVFGVVTAFIIGVISAIL</sequence>
<dbReference type="AlphaFoldDB" id="A0AAU8HQ83"/>
<feature type="transmembrane region" description="Helical" evidence="1">
    <location>
        <begin position="127"/>
        <end position="151"/>
    </location>
</feature>